<dbReference type="Pfam" id="PF01636">
    <property type="entry name" value="APH"/>
    <property type="match status" value="1"/>
</dbReference>
<gene>
    <name evidence="2" type="ORF">BJX67DRAFT_355038</name>
</gene>
<organism evidence="2 3">
    <name type="scientific">Aspergillus lucknowensis</name>
    <dbReference type="NCBI Taxonomy" id="176173"/>
    <lineage>
        <taxon>Eukaryota</taxon>
        <taxon>Fungi</taxon>
        <taxon>Dikarya</taxon>
        <taxon>Ascomycota</taxon>
        <taxon>Pezizomycotina</taxon>
        <taxon>Eurotiomycetes</taxon>
        <taxon>Eurotiomycetidae</taxon>
        <taxon>Eurotiales</taxon>
        <taxon>Aspergillaceae</taxon>
        <taxon>Aspergillus</taxon>
        <taxon>Aspergillus subgen. Nidulantes</taxon>
    </lineage>
</organism>
<protein>
    <submittedName>
        <fullName evidence="2">Kinase-like protein</fullName>
    </submittedName>
</protein>
<comment type="caution">
    <text evidence="2">The sequence shown here is derived from an EMBL/GenBank/DDBJ whole genome shotgun (WGS) entry which is preliminary data.</text>
</comment>
<keyword evidence="3" id="KW-1185">Reference proteome</keyword>
<dbReference type="InterPro" id="IPR011009">
    <property type="entry name" value="Kinase-like_dom_sf"/>
</dbReference>
<feature type="domain" description="Aminoglycoside phosphotransferase" evidence="1">
    <location>
        <begin position="78"/>
        <end position="249"/>
    </location>
</feature>
<dbReference type="PANTHER" id="PTHR21310:SF54">
    <property type="entry name" value="AMINOGLYCOSIDE PHOSPHOTRANSFERASE DOMAIN-CONTAINING PROTEIN"/>
    <property type="match status" value="1"/>
</dbReference>
<evidence type="ECO:0000259" key="1">
    <source>
        <dbReference type="Pfam" id="PF01636"/>
    </source>
</evidence>
<dbReference type="GeneID" id="98144341"/>
<dbReference type="CDD" id="cd05120">
    <property type="entry name" value="APH_ChoK_like"/>
    <property type="match status" value="1"/>
</dbReference>
<dbReference type="InterPro" id="IPR002575">
    <property type="entry name" value="Aminoglycoside_PTrfase"/>
</dbReference>
<dbReference type="Proteomes" id="UP001610432">
    <property type="component" value="Unassembled WGS sequence"/>
</dbReference>
<reference evidence="2 3" key="1">
    <citation type="submission" date="2024-07" db="EMBL/GenBank/DDBJ databases">
        <title>Section-level genome sequencing and comparative genomics of Aspergillus sections Usti and Cavernicolus.</title>
        <authorList>
            <consortium name="Lawrence Berkeley National Laboratory"/>
            <person name="Nybo J.L."/>
            <person name="Vesth T.C."/>
            <person name="Theobald S."/>
            <person name="Frisvad J.C."/>
            <person name="Larsen T.O."/>
            <person name="Kjaerboelling I."/>
            <person name="Rothschild-Mancinelli K."/>
            <person name="Lyhne E.K."/>
            <person name="Kogle M.E."/>
            <person name="Barry K."/>
            <person name="Clum A."/>
            <person name="Na H."/>
            <person name="Ledsgaard L."/>
            <person name="Lin J."/>
            <person name="Lipzen A."/>
            <person name="Kuo A."/>
            <person name="Riley R."/>
            <person name="Mondo S."/>
            <person name="Labutti K."/>
            <person name="Haridas S."/>
            <person name="Pangalinan J."/>
            <person name="Salamov A.A."/>
            <person name="Simmons B.A."/>
            <person name="Magnuson J.K."/>
            <person name="Chen J."/>
            <person name="Drula E."/>
            <person name="Henrissat B."/>
            <person name="Wiebenga A."/>
            <person name="Lubbers R.J."/>
            <person name="Gomes A.C."/>
            <person name="Macurrencykelacurrency M.R."/>
            <person name="Stajich J."/>
            <person name="Grigoriev I.V."/>
            <person name="Mortensen U.H."/>
            <person name="De Vries R.P."/>
            <person name="Baker S.E."/>
            <person name="Andersen M.R."/>
        </authorList>
    </citation>
    <scope>NUCLEOTIDE SEQUENCE [LARGE SCALE GENOMIC DNA]</scope>
    <source>
        <strain evidence="2 3">CBS 449.75</strain>
    </source>
</reference>
<dbReference type="SUPFAM" id="SSF56112">
    <property type="entry name" value="Protein kinase-like (PK-like)"/>
    <property type="match status" value="1"/>
</dbReference>
<sequence>MTEVEVGLHESNHNTKRIISDSSFFREHRASTLPTPADVRAINEESGAFYGTDFRRPPPVKFPSLGLIVKYGGDVTFTEAETQYMIYKQLKGKVSVPEVFGWSEDGGQVFIYMSLVVGDTLEQRWSAMNEEEREAVCKELNGMVKAWRSLRQPDEVLYVGGLDNQPLNDIFLYDHRELAGPFYGADAVQRFQNGCDIEINGEVPVVFTHADLVPPNILLSPGANPVVAAVIDWGQAGWYPAYWEYCKARRVRPSPKYFDDDLDEEWNTKYLPTILDPVDDETVYHPWLWFVLSKGI</sequence>
<proteinExistence type="predicted"/>
<dbReference type="EMBL" id="JBFXLQ010000024">
    <property type="protein sequence ID" value="KAL2866526.1"/>
    <property type="molecule type" value="Genomic_DNA"/>
</dbReference>
<evidence type="ECO:0000313" key="2">
    <source>
        <dbReference type="EMBL" id="KAL2866526.1"/>
    </source>
</evidence>
<dbReference type="InterPro" id="IPR051678">
    <property type="entry name" value="AGP_Transferase"/>
</dbReference>
<accession>A0ABR4LPQ9</accession>
<dbReference type="PANTHER" id="PTHR21310">
    <property type="entry name" value="AMINOGLYCOSIDE PHOSPHOTRANSFERASE-RELATED-RELATED"/>
    <property type="match status" value="1"/>
</dbReference>
<dbReference type="RefSeq" id="XP_070885505.1">
    <property type="nucleotide sequence ID" value="XM_071029269.1"/>
</dbReference>
<dbReference type="Gene3D" id="3.90.1200.10">
    <property type="match status" value="1"/>
</dbReference>
<name>A0ABR4LPQ9_9EURO</name>
<evidence type="ECO:0000313" key="3">
    <source>
        <dbReference type="Proteomes" id="UP001610432"/>
    </source>
</evidence>